<dbReference type="Gene3D" id="3.30.43.10">
    <property type="entry name" value="Uridine Diphospho-n-acetylenolpyruvylglucosamine Reductase, domain 2"/>
    <property type="match status" value="1"/>
</dbReference>
<feature type="active site" description="Proton donor" evidence="17">
    <location>
        <position position="245"/>
    </location>
</feature>
<dbReference type="GO" id="GO:0051301">
    <property type="term" value="P:cell division"/>
    <property type="evidence" value="ECO:0007669"/>
    <property type="project" value="UniProtKB-KW"/>
</dbReference>
<keyword evidence="11 17" id="KW-0133">Cell shape</keyword>
<dbReference type="GO" id="GO:0005829">
    <property type="term" value="C:cytosol"/>
    <property type="evidence" value="ECO:0007669"/>
    <property type="project" value="TreeGrafter"/>
</dbReference>
<comment type="caution">
    <text evidence="19">The sequence shown here is derived from an EMBL/GenBank/DDBJ whole genome shotgun (WGS) entry which is preliminary data.</text>
</comment>
<evidence type="ECO:0000256" key="4">
    <source>
        <dbReference type="ARBA" id="ARBA00004752"/>
    </source>
</evidence>
<reference evidence="19 20" key="1">
    <citation type="submission" date="2016-10" db="EMBL/GenBank/DDBJ databases">
        <title>Genome sequence of Streptomyces gilvigriseus MUSC 26.</title>
        <authorList>
            <person name="Lee L.-H."/>
            <person name="Ser H.-L."/>
        </authorList>
    </citation>
    <scope>NUCLEOTIDE SEQUENCE [LARGE SCALE GENOMIC DNA]</scope>
    <source>
        <strain evidence="19 20">MUSC 26</strain>
    </source>
</reference>
<dbReference type="UniPathway" id="UPA00219"/>
<dbReference type="InterPro" id="IPR036635">
    <property type="entry name" value="MurB_C_sf"/>
</dbReference>
<comment type="function">
    <text evidence="2 17">Cell wall formation.</text>
</comment>
<evidence type="ECO:0000313" key="19">
    <source>
        <dbReference type="EMBL" id="OIV39264.1"/>
    </source>
</evidence>
<evidence type="ECO:0000256" key="8">
    <source>
        <dbReference type="ARBA" id="ARBA00022630"/>
    </source>
</evidence>
<evidence type="ECO:0000256" key="5">
    <source>
        <dbReference type="ARBA" id="ARBA00010485"/>
    </source>
</evidence>
<dbReference type="GO" id="GO:0071555">
    <property type="term" value="P:cell wall organization"/>
    <property type="evidence" value="ECO:0007669"/>
    <property type="project" value="UniProtKB-KW"/>
</dbReference>
<sequence length="359" mass="37167">MQATENAPLAPLTTLRCGGPARRLVEPETDAEVAEALADAERRGDPLLVLGGGSNLVVAESGFPGTVLRLATRGIEIDRSAGVLTAAAGERWTDVVDAAVDAGLAGIECLAGIPGSAGATPIQNVGAYGQEVAETVTEVVALDRRTGATVAVPAAECRFAYRDSLFKQLAAVGDQRYVVLRVRYALQDAGGRSAPIAYDQTARALGVALGDQVPLGTAAEAVLALRRSKSMVLDPDDHDSWSAGSFFTNPVVDGPGRVAFLERVRTRLGAETAEAAPNWPAPGGRTKLSAAWLIERAGFPKGYGTGPAGISTKHTLALTNRGGATAEDVLALAREVRDGVREAFGVQLVNEPVLVGAKL</sequence>
<evidence type="ECO:0000256" key="2">
    <source>
        <dbReference type="ARBA" id="ARBA00003921"/>
    </source>
</evidence>
<dbReference type="GO" id="GO:0009252">
    <property type="term" value="P:peptidoglycan biosynthetic process"/>
    <property type="evidence" value="ECO:0007669"/>
    <property type="project" value="UniProtKB-UniRule"/>
</dbReference>
<dbReference type="PROSITE" id="PS51387">
    <property type="entry name" value="FAD_PCMH"/>
    <property type="match status" value="1"/>
</dbReference>
<dbReference type="InterPro" id="IPR016166">
    <property type="entry name" value="FAD-bd_PCMH"/>
</dbReference>
<evidence type="ECO:0000256" key="17">
    <source>
        <dbReference type="HAMAP-Rule" id="MF_00037"/>
    </source>
</evidence>
<keyword evidence="13 17" id="KW-0560">Oxidoreductase</keyword>
<dbReference type="Gene3D" id="3.30.465.10">
    <property type="match status" value="1"/>
</dbReference>
<keyword evidence="9 17" id="KW-0274">FAD</keyword>
<comment type="catalytic activity">
    <reaction evidence="16 17">
        <text>UDP-N-acetyl-alpha-D-muramate + NADP(+) = UDP-N-acetyl-3-O-(1-carboxyvinyl)-alpha-D-glucosamine + NADPH + H(+)</text>
        <dbReference type="Rhea" id="RHEA:12248"/>
        <dbReference type="ChEBI" id="CHEBI:15378"/>
        <dbReference type="ChEBI" id="CHEBI:57783"/>
        <dbReference type="ChEBI" id="CHEBI:58349"/>
        <dbReference type="ChEBI" id="CHEBI:68483"/>
        <dbReference type="ChEBI" id="CHEBI:70757"/>
        <dbReference type="EC" id="1.3.1.98"/>
    </reaction>
</comment>
<keyword evidence="8 17" id="KW-0285">Flavoprotein</keyword>
<feature type="domain" description="FAD-binding PCMH-type" evidence="18">
    <location>
        <begin position="17"/>
        <end position="189"/>
    </location>
</feature>
<comment type="subcellular location">
    <subcellularLocation>
        <location evidence="3 17">Cytoplasm</location>
    </subcellularLocation>
</comment>
<keyword evidence="7 17" id="KW-0132">Cell division</keyword>
<evidence type="ECO:0000256" key="15">
    <source>
        <dbReference type="ARBA" id="ARBA00023316"/>
    </source>
</evidence>
<gene>
    <name evidence="17" type="primary">murB</name>
    <name evidence="19" type="ORF">BIV57_01465</name>
</gene>
<dbReference type="OrthoDB" id="9804753at2"/>
<keyword evidence="12 17" id="KW-0573">Peptidoglycan synthesis</keyword>
<evidence type="ECO:0000256" key="1">
    <source>
        <dbReference type="ARBA" id="ARBA00001974"/>
    </source>
</evidence>
<dbReference type="PANTHER" id="PTHR21071">
    <property type="entry name" value="UDP-N-ACETYLENOLPYRUVOYLGLUCOSAMINE REDUCTASE"/>
    <property type="match status" value="1"/>
</dbReference>
<dbReference type="Gene3D" id="3.90.78.10">
    <property type="entry name" value="UDP-N-acetylenolpyruvoylglucosamine reductase, C-terminal domain"/>
    <property type="match status" value="1"/>
</dbReference>
<evidence type="ECO:0000256" key="11">
    <source>
        <dbReference type="ARBA" id="ARBA00022960"/>
    </source>
</evidence>
<comment type="cofactor">
    <cofactor evidence="1 17">
        <name>FAD</name>
        <dbReference type="ChEBI" id="CHEBI:57692"/>
    </cofactor>
</comment>
<evidence type="ECO:0000259" key="18">
    <source>
        <dbReference type="PROSITE" id="PS51387"/>
    </source>
</evidence>
<evidence type="ECO:0000256" key="12">
    <source>
        <dbReference type="ARBA" id="ARBA00022984"/>
    </source>
</evidence>
<feature type="active site" evidence="17">
    <location>
        <position position="351"/>
    </location>
</feature>
<evidence type="ECO:0000256" key="10">
    <source>
        <dbReference type="ARBA" id="ARBA00022857"/>
    </source>
</evidence>
<dbReference type="InterPro" id="IPR006094">
    <property type="entry name" value="Oxid_FAD_bind_N"/>
</dbReference>
<dbReference type="InterPro" id="IPR016167">
    <property type="entry name" value="FAD-bd_PCMH_sub1"/>
</dbReference>
<evidence type="ECO:0000256" key="14">
    <source>
        <dbReference type="ARBA" id="ARBA00023306"/>
    </source>
</evidence>
<keyword evidence="14 17" id="KW-0131">Cell cycle</keyword>
<evidence type="ECO:0000256" key="9">
    <source>
        <dbReference type="ARBA" id="ARBA00022827"/>
    </source>
</evidence>
<keyword evidence="20" id="KW-1185">Reference proteome</keyword>
<protein>
    <recommendedName>
        <fullName evidence="17">UDP-N-acetylenolpyruvoylglucosamine reductase</fullName>
        <ecNumber evidence="17">1.3.1.98</ecNumber>
    </recommendedName>
    <alternativeName>
        <fullName evidence="17">UDP-N-acetylmuramate dehydrogenase</fullName>
    </alternativeName>
</protein>
<dbReference type="GO" id="GO:0008762">
    <property type="term" value="F:UDP-N-acetylmuramate dehydrogenase activity"/>
    <property type="evidence" value="ECO:0007669"/>
    <property type="project" value="UniProtKB-UniRule"/>
</dbReference>
<keyword evidence="15 17" id="KW-0961">Cell wall biogenesis/degradation</keyword>
<dbReference type="RefSeq" id="WP_071654838.1">
    <property type="nucleotide sequence ID" value="NZ_MLCF01000004.1"/>
</dbReference>
<dbReference type="HAMAP" id="MF_00037">
    <property type="entry name" value="MurB"/>
    <property type="match status" value="1"/>
</dbReference>
<feature type="active site" evidence="17">
    <location>
        <position position="162"/>
    </location>
</feature>
<dbReference type="STRING" id="1428644.BIV57_01465"/>
<comment type="similarity">
    <text evidence="5 17">Belongs to the MurB family.</text>
</comment>
<dbReference type="GO" id="GO:0008360">
    <property type="term" value="P:regulation of cell shape"/>
    <property type="evidence" value="ECO:0007669"/>
    <property type="project" value="UniProtKB-KW"/>
</dbReference>
<organism evidence="19 20">
    <name type="scientific">Mangrovactinospora gilvigrisea</name>
    <dbReference type="NCBI Taxonomy" id="1428644"/>
    <lineage>
        <taxon>Bacteria</taxon>
        <taxon>Bacillati</taxon>
        <taxon>Actinomycetota</taxon>
        <taxon>Actinomycetes</taxon>
        <taxon>Kitasatosporales</taxon>
        <taxon>Streptomycetaceae</taxon>
        <taxon>Mangrovactinospora</taxon>
    </lineage>
</organism>
<evidence type="ECO:0000313" key="20">
    <source>
        <dbReference type="Proteomes" id="UP000243342"/>
    </source>
</evidence>
<dbReference type="NCBIfam" id="NF010478">
    <property type="entry name" value="PRK13903.1"/>
    <property type="match status" value="1"/>
</dbReference>
<keyword evidence="6 17" id="KW-0963">Cytoplasm</keyword>
<dbReference type="Pfam" id="PF02873">
    <property type="entry name" value="MurB_C"/>
    <property type="match status" value="1"/>
</dbReference>
<dbReference type="Pfam" id="PF01565">
    <property type="entry name" value="FAD_binding_4"/>
    <property type="match status" value="1"/>
</dbReference>
<dbReference type="PANTHER" id="PTHR21071:SF4">
    <property type="entry name" value="UDP-N-ACETYLENOLPYRUVOYLGLUCOSAMINE REDUCTASE"/>
    <property type="match status" value="1"/>
</dbReference>
<evidence type="ECO:0000256" key="7">
    <source>
        <dbReference type="ARBA" id="ARBA00022618"/>
    </source>
</evidence>
<dbReference type="EMBL" id="MLCF01000004">
    <property type="protein sequence ID" value="OIV39264.1"/>
    <property type="molecule type" value="Genomic_DNA"/>
</dbReference>
<dbReference type="AlphaFoldDB" id="A0A1J7CCK7"/>
<evidence type="ECO:0000256" key="16">
    <source>
        <dbReference type="ARBA" id="ARBA00048914"/>
    </source>
</evidence>
<evidence type="ECO:0000256" key="6">
    <source>
        <dbReference type="ARBA" id="ARBA00022490"/>
    </source>
</evidence>
<name>A0A1J7CCK7_9ACTN</name>
<evidence type="ECO:0000256" key="3">
    <source>
        <dbReference type="ARBA" id="ARBA00004496"/>
    </source>
</evidence>
<dbReference type="SUPFAM" id="SSF56194">
    <property type="entry name" value="Uridine diphospho-N-Acetylenolpyruvylglucosamine reductase, MurB, C-terminal domain"/>
    <property type="match status" value="1"/>
</dbReference>
<comment type="pathway">
    <text evidence="4 17">Cell wall biogenesis; peptidoglycan biosynthesis.</text>
</comment>
<dbReference type="SUPFAM" id="SSF56176">
    <property type="entry name" value="FAD-binding/transporter-associated domain-like"/>
    <property type="match status" value="1"/>
</dbReference>
<proteinExistence type="inferred from homology"/>
<dbReference type="GO" id="GO:0071949">
    <property type="term" value="F:FAD binding"/>
    <property type="evidence" value="ECO:0007669"/>
    <property type="project" value="InterPro"/>
</dbReference>
<dbReference type="InterPro" id="IPR036318">
    <property type="entry name" value="FAD-bd_PCMH-like_sf"/>
</dbReference>
<dbReference type="InterPro" id="IPR011601">
    <property type="entry name" value="MurB_C"/>
</dbReference>
<accession>A0A1J7CCK7</accession>
<keyword evidence="10 17" id="KW-0521">NADP</keyword>
<dbReference type="InterPro" id="IPR016169">
    <property type="entry name" value="FAD-bd_PCMH_sub2"/>
</dbReference>
<dbReference type="Proteomes" id="UP000243342">
    <property type="component" value="Unassembled WGS sequence"/>
</dbReference>
<evidence type="ECO:0000256" key="13">
    <source>
        <dbReference type="ARBA" id="ARBA00023002"/>
    </source>
</evidence>
<dbReference type="InterPro" id="IPR003170">
    <property type="entry name" value="MurB"/>
</dbReference>
<dbReference type="EC" id="1.3.1.98" evidence="17"/>